<accession>A0A382F4R8</accession>
<organism evidence="1">
    <name type="scientific">marine metagenome</name>
    <dbReference type="NCBI Taxonomy" id="408172"/>
    <lineage>
        <taxon>unclassified sequences</taxon>
        <taxon>metagenomes</taxon>
        <taxon>ecological metagenomes</taxon>
    </lineage>
</organism>
<protein>
    <submittedName>
        <fullName evidence="1">Uncharacterized protein</fullName>
    </submittedName>
</protein>
<proteinExistence type="predicted"/>
<dbReference type="EMBL" id="UINC01047713">
    <property type="protein sequence ID" value="SVB57324.1"/>
    <property type="molecule type" value="Genomic_DNA"/>
</dbReference>
<sequence length="61" mass="6771">MPCMIDDICSDINFKKSDSFFEGMIMVLVGTGPLVIDADIDPIFSFPSVMETKLPLSNRNN</sequence>
<dbReference type="AlphaFoldDB" id="A0A382F4R8"/>
<gene>
    <name evidence="1" type="ORF">METZ01_LOCUS210178</name>
</gene>
<evidence type="ECO:0000313" key="1">
    <source>
        <dbReference type="EMBL" id="SVB57324.1"/>
    </source>
</evidence>
<reference evidence="1" key="1">
    <citation type="submission" date="2018-05" db="EMBL/GenBank/DDBJ databases">
        <authorList>
            <person name="Lanie J.A."/>
            <person name="Ng W.-L."/>
            <person name="Kazmierczak K.M."/>
            <person name="Andrzejewski T.M."/>
            <person name="Davidsen T.M."/>
            <person name="Wayne K.J."/>
            <person name="Tettelin H."/>
            <person name="Glass J.I."/>
            <person name="Rusch D."/>
            <person name="Podicherti R."/>
            <person name="Tsui H.-C.T."/>
            <person name="Winkler M.E."/>
        </authorList>
    </citation>
    <scope>NUCLEOTIDE SEQUENCE</scope>
</reference>
<name>A0A382F4R8_9ZZZZ</name>